<dbReference type="EMBL" id="GGEC01048387">
    <property type="protein sequence ID" value="MBX28871.1"/>
    <property type="molecule type" value="Transcribed_RNA"/>
</dbReference>
<evidence type="ECO:0008006" key="3">
    <source>
        <dbReference type="Google" id="ProtNLM"/>
    </source>
</evidence>
<feature type="chain" id="PRO_5015130158" description="Secreted protein" evidence="1">
    <location>
        <begin position="29"/>
        <end position="76"/>
    </location>
</feature>
<evidence type="ECO:0000256" key="1">
    <source>
        <dbReference type="SAM" id="SignalP"/>
    </source>
</evidence>
<keyword evidence="1" id="KW-0732">Signal</keyword>
<reference evidence="2" key="1">
    <citation type="submission" date="2018-02" db="EMBL/GenBank/DDBJ databases">
        <title>Rhizophora mucronata_Transcriptome.</title>
        <authorList>
            <person name="Meera S.P."/>
            <person name="Sreeshan A."/>
            <person name="Augustine A."/>
        </authorList>
    </citation>
    <scope>NUCLEOTIDE SEQUENCE</scope>
    <source>
        <tissue evidence="2">Leaf</tissue>
    </source>
</reference>
<evidence type="ECO:0000313" key="2">
    <source>
        <dbReference type="EMBL" id="MBX28871.1"/>
    </source>
</evidence>
<feature type="signal peptide" evidence="1">
    <location>
        <begin position="1"/>
        <end position="28"/>
    </location>
</feature>
<protein>
    <recommendedName>
        <fullName evidence="3">Secreted protein</fullName>
    </recommendedName>
</protein>
<organism evidence="2">
    <name type="scientific">Rhizophora mucronata</name>
    <name type="common">Asiatic mangrove</name>
    <dbReference type="NCBI Taxonomy" id="61149"/>
    <lineage>
        <taxon>Eukaryota</taxon>
        <taxon>Viridiplantae</taxon>
        <taxon>Streptophyta</taxon>
        <taxon>Embryophyta</taxon>
        <taxon>Tracheophyta</taxon>
        <taxon>Spermatophyta</taxon>
        <taxon>Magnoliopsida</taxon>
        <taxon>eudicotyledons</taxon>
        <taxon>Gunneridae</taxon>
        <taxon>Pentapetalae</taxon>
        <taxon>rosids</taxon>
        <taxon>fabids</taxon>
        <taxon>Malpighiales</taxon>
        <taxon>Rhizophoraceae</taxon>
        <taxon>Rhizophora</taxon>
    </lineage>
</organism>
<accession>A0A2P2MF70</accession>
<dbReference type="AlphaFoldDB" id="A0A2P2MF70"/>
<sequence>MKPIFEPSSLTCLCFFSLCADLTGITSSESSGQICFDRALFIWNMFMESTPKRAFNRSSQIIFLLFLGSCKSFSLM</sequence>
<name>A0A2P2MF70_RHIMU</name>
<proteinExistence type="predicted"/>